<protein>
    <submittedName>
        <fullName evidence="8">Sortilin</fullName>
    </submittedName>
</protein>
<feature type="region of interest" description="Disordered" evidence="5">
    <location>
        <begin position="187"/>
        <end position="207"/>
    </location>
</feature>
<evidence type="ECO:0000256" key="1">
    <source>
        <dbReference type="ARBA" id="ARBA00004370"/>
    </source>
</evidence>
<evidence type="ECO:0000256" key="3">
    <source>
        <dbReference type="ARBA" id="ARBA00023136"/>
    </source>
</evidence>
<evidence type="ECO:0000259" key="7">
    <source>
        <dbReference type="SMART" id="SM00602"/>
    </source>
</evidence>
<dbReference type="GO" id="GO:0016020">
    <property type="term" value="C:membrane"/>
    <property type="evidence" value="ECO:0007669"/>
    <property type="project" value="UniProtKB-SubCell"/>
</dbReference>
<organism evidence="8 9">
    <name type="scientific">Cystoisospora suis</name>
    <dbReference type="NCBI Taxonomy" id="483139"/>
    <lineage>
        <taxon>Eukaryota</taxon>
        <taxon>Sar</taxon>
        <taxon>Alveolata</taxon>
        <taxon>Apicomplexa</taxon>
        <taxon>Conoidasida</taxon>
        <taxon>Coccidia</taxon>
        <taxon>Eucoccidiorida</taxon>
        <taxon>Eimeriorina</taxon>
        <taxon>Sarcocystidae</taxon>
        <taxon>Cystoisospora</taxon>
    </lineage>
</organism>
<dbReference type="SUPFAM" id="SSF110296">
    <property type="entry name" value="Oligoxyloglucan reducing end-specific cellobiohydrolase"/>
    <property type="match status" value="2"/>
</dbReference>
<dbReference type="Gene3D" id="2.130.10.10">
    <property type="entry name" value="YVTN repeat-like/Quinoprotein amine dehydrogenase"/>
    <property type="match status" value="1"/>
</dbReference>
<proteinExistence type="predicted"/>
<dbReference type="AlphaFoldDB" id="A0A2C6K1E0"/>
<dbReference type="RefSeq" id="XP_067921573.1">
    <property type="nucleotide sequence ID" value="XM_068066452.1"/>
</dbReference>
<feature type="compositionally biased region" description="Gly residues" evidence="5">
    <location>
        <begin position="192"/>
        <end position="201"/>
    </location>
</feature>
<feature type="domain" description="VPS10" evidence="7">
    <location>
        <begin position="80"/>
        <end position="676"/>
    </location>
</feature>
<dbReference type="PANTHER" id="PTHR12106:SF27">
    <property type="entry name" value="SORTILIN-RELATED RECEPTOR"/>
    <property type="match status" value="1"/>
</dbReference>
<dbReference type="InterPro" id="IPR031778">
    <property type="entry name" value="Sortilin_N"/>
</dbReference>
<dbReference type="GO" id="GO:0006892">
    <property type="term" value="P:post-Golgi vesicle-mediated transport"/>
    <property type="evidence" value="ECO:0007669"/>
    <property type="project" value="TreeGrafter"/>
</dbReference>
<feature type="region of interest" description="Disordered" evidence="5">
    <location>
        <begin position="412"/>
        <end position="432"/>
    </location>
</feature>
<feature type="chain" id="PRO_5013016500" evidence="6">
    <location>
        <begin position="34"/>
        <end position="676"/>
    </location>
</feature>
<dbReference type="SMART" id="SM00602">
    <property type="entry name" value="VPS10"/>
    <property type="match status" value="1"/>
</dbReference>
<dbReference type="GO" id="GO:0005794">
    <property type="term" value="C:Golgi apparatus"/>
    <property type="evidence" value="ECO:0007669"/>
    <property type="project" value="TreeGrafter"/>
</dbReference>
<dbReference type="InterPro" id="IPR050310">
    <property type="entry name" value="VPS10-sortilin"/>
</dbReference>
<keyword evidence="6" id="KW-0732">Signal</keyword>
<accession>A0A2C6K1E0</accession>
<dbReference type="EMBL" id="MIGC01003147">
    <property type="protein sequence ID" value="PHJ19881.1"/>
    <property type="molecule type" value="Genomic_DNA"/>
</dbReference>
<evidence type="ECO:0000256" key="4">
    <source>
        <dbReference type="ARBA" id="ARBA00023180"/>
    </source>
</evidence>
<keyword evidence="4" id="KW-0325">Glycoprotein</keyword>
<comment type="caution">
    <text evidence="8">The sequence shown here is derived from an EMBL/GenBank/DDBJ whole genome shotgun (WGS) entry which is preliminary data.</text>
</comment>
<dbReference type="PANTHER" id="PTHR12106">
    <property type="entry name" value="SORTILIN RELATED"/>
    <property type="match status" value="1"/>
</dbReference>
<dbReference type="Pfam" id="PF15902">
    <property type="entry name" value="Sortilin-Vps10"/>
    <property type="match status" value="2"/>
</dbReference>
<evidence type="ECO:0000256" key="5">
    <source>
        <dbReference type="SAM" id="MobiDB-lite"/>
    </source>
</evidence>
<reference evidence="8 9" key="1">
    <citation type="journal article" date="2017" name="Int. J. Parasitol.">
        <title>The genome of the protozoan parasite Cystoisospora suis and a reverse vaccinology approach to identify vaccine candidates.</title>
        <authorList>
            <person name="Palmieri N."/>
            <person name="Shrestha A."/>
            <person name="Ruttkowski B."/>
            <person name="Beck T."/>
            <person name="Vogl C."/>
            <person name="Tomley F."/>
            <person name="Blake D.P."/>
            <person name="Joachim A."/>
        </authorList>
    </citation>
    <scope>NUCLEOTIDE SEQUENCE [LARGE SCALE GENOMIC DNA]</scope>
    <source>
        <strain evidence="8 9">Wien I</strain>
    </source>
</reference>
<keyword evidence="9" id="KW-1185">Reference proteome</keyword>
<keyword evidence="3" id="KW-0472">Membrane</keyword>
<evidence type="ECO:0000256" key="6">
    <source>
        <dbReference type="SAM" id="SignalP"/>
    </source>
</evidence>
<keyword evidence="2" id="KW-0677">Repeat</keyword>
<dbReference type="VEuPathDB" id="ToxoDB:CSUI_006288"/>
<evidence type="ECO:0000256" key="2">
    <source>
        <dbReference type="ARBA" id="ARBA00022737"/>
    </source>
</evidence>
<dbReference type="InterPro" id="IPR015943">
    <property type="entry name" value="WD40/YVTN_repeat-like_dom_sf"/>
</dbReference>
<feature type="signal peptide" evidence="6">
    <location>
        <begin position="1"/>
        <end position="33"/>
    </location>
</feature>
<evidence type="ECO:0000313" key="9">
    <source>
        <dbReference type="Proteomes" id="UP000221165"/>
    </source>
</evidence>
<gene>
    <name evidence="8" type="ORF">CSUI_006288</name>
</gene>
<dbReference type="OrthoDB" id="443634at2759"/>
<evidence type="ECO:0000313" key="8">
    <source>
        <dbReference type="EMBL" id="PHJ19881.1"/>
    </source>
</evidence>
<dbReference type="GeneID" id="94429663"/>
<sequence>MASGRFPRQSRLSPGLGVLALLGFLAFSAPWNAMDSSVGSHEGSVFFTQAANVANKKVSVSEVSFDSHVEDIQWCGADHRTILLKTRRGRLYRSKDGGKTWMEITDLLKPSEGSQETVAVDTVMVSPVDKTIVLIVGSKRNHFISEDSANTFRRLRYKSSIHNFHFHPTRSKYAIFSTWTDACYSGSSSSGGSSGSGGSGSSGRASGRGDECNHQLFYTRDLGRSFKLVADYVVQFSWGDKKLGNTDHIFFTQHRGRAGDQPRYGGWSKNVDLMYSPDFGSTITRLVYRGNKFLLSNGYFFVAKVKDALKQSVSLLVSTDGGKSFQMAKLPVEIEEKSYTVLDTSEDAIMLHVNHGHNKDTGNVYISDAKGIRYSLSLPNNIRTSTGECEFDKVLSLEGVYLANFKDTIDGPNTSSQADAAGRPASDAGDLTAVDRAGDRLTQEEIEAEAEGVQVDLEKKHRSVASRSRQEEVVRTVISFDKGGVWSYLKAPKVDSRGQKIDCPPDRCWLHLNGITHFSEFAPFYSVENAVGIIMGTGNVGSYLRTEKDEANTYLSRDGGVTWIEAHKGAFIYEMGDHGGLLVMADDTKKTNQVVFSWNEGQSWYDFELGSSPLFVDNIVIEPNASSVEFLLYGKREGDSAGVLFHLDFAALNQQQCKGIWAADSVSSDYETWSPT</sequence>
<feature type="non-terminal residue" evidence="8">
    <location>
        <position position="676"/>
    </location>
</feature>
<comment type="subcellular location">
    <subcellularLocation>
        <location evidence="1">Membrane</location>
    </subcellularLocation>
</comment>
<name>A0A2C6K1E0_9APIC</name>
<dbReference type="Proteomes" id="UP000221165">
    <property type="component" value="Unassembled WGS sequence"/>
</dbReference>
<dbReference type="InterPro" id="IPR006581">
    <property type="entry name" value="VPS10"/>
</dbReference>